<proteinExistence type="predicted"/>
<sequence>MSFKGSANVGPIPDDFNFGGVDPNAFSAYSSLRRNCCVAVRVNLDLFTAMQTYSEELNSKTMRQVMEGASAGVAADCLEAGLRMFTGCGVDKNVQNAMTWWYGIAGKPKTGATISKKIRVRALSCLANAQWDSRMTEEEGPTVWNIDAAHRAAMHANDCASLGFVSPAVLVIGMTIKQLMEENKFQQFNNPRFHELEFLWEAVERREEEMKKSTEKRNEKVAKAPNAYVCAAEGCGIEGTRKSGLLRKECQKADWKRHKSICKISEAPSATNEDASSSSQTVAPAIVAPTPVADDALHLRDDGREVRMEIPRLGGGTTTISSRTMSPGFMKEFRDQIEKMVQEEEVETD</sequence>
<feature type="compositionally biased region" description="Polar residues" evidence="1">
    <location>
        <begin position="268"/>
        <end position="280"/>
    </location>
</feature>
<dbReference type="EMBL" id="SGPM01000111">
    <property type="protein sequence ID" value="THH29703.1"/>
    <property type="molecule type" value="Genomic_DNA"/>
</dbReference>
<dbReference type="Gene3D" id="6.10.140.2220">
    <property type="match status" value="1"/>
</dbReference>
<organism evidence="2 3">
    <name type="scientific">Antrodiella citrinella</name>
    <dbReference type="NCBI Taxonomy" id="2447956"/>
    <lineage>
        <taxon>Eukaryota</taxon>
        <taxon>Fungi</taxon>
        <taxon>Dikarya</taxon>
        <taxon>Basidiomycota</taxon>
        <taxon>Agaricomycotina</taxon>
        <taxon>Agaricomycetes</taxon>
        <taxon>Polyporales</taxon>
        <taxon>Steccherinaceae</taxon>
        <taxon>Antrodiella</taxon>
    </lineage>
</organism>
<evidence type="ECO:0000313" key="2">
    <source>
        <dbReference type="EMBL" id="THH29703.1"/>
    </source>
</evidence>
<reference evidence="2 3" key="1">
    <citation type="submission" date="2019-02" db="EMBL/GenBank/DDBJ databases">
        <title>Genome sequencing of the rare red list fungi Antrodiella citrinella (Flaviporus citrinellus).</title>
        <authorList>
            <person name="Buettner E."/>
            <person name="Kellner H."/>
        </authorList>
    </citation>
    <scope>NUCLEOTIDE SEQUENCE [LARGE SCALE GENOMIC DNA]</scope>
    <source>
        <strain evidence="2 3">DSM 108506</strain>
    </source>
</reference>
<keyword evidence="3" id="KW-1185">Reference proteome</keyword>
<evidence type="ECO:0008006" key="4">
    <source>
        <dbReference type="Google" id="ProtNLM"/>
    </source>
</evidence>
<gene>
    <name evidence="2" type="ORF">EUX98_g4486</name>
</gene>
<name>A0A4V3XIM6_9APHY</name>
<feature type="region of interest" description="Disordered" evidence="1">
    <location>
        <begin position="268"/>
        <end position="289"/>
    </location>
</feature>
<protein>
    <recommendedName>
        <fullName evidence="4">MYND-type domain-containing protein</fullName>
    </recommendedName>
</protein>
<evidence type="ECO:0000313" key="3">
    <source>
        <dbReference type="Proteomes" id="UP000308730"/>
    </source>
</evidence>
<comment type="caution">
    <text evidence="2">The sequence shown here is derived from an EMBL/GenBank/DDBJ whole genome shotgun (WGS) entry which is preliminary data.</text>
</comment>
<dbReference type="Proteomes" id="UP000308730">
    <property type="component" value="Unassembled WGS sequence"/>
</dbReference>
<dbReference type="OrthoDB" id="432970at2759"/>
<accession>A0A4V3XIM6</accession>
<dbReference type="AlphaFoldDB" id="A0A4V3XIM6"/>
<evidence type="ECO:0000256" key="1">
    <source>
        <dbReference type="SAM" id="MobiDB-lite"/>
    </source>
</evidence>